<evidence type="ECO:0000256" key="6">
    <source>
        <dbReference type="SAM" id="MobiDB-lite"/>
    </source>
</evidence>
<reference evidence="9" key="1">
    <citation type="submission" date="2021-02" db="EMBL/GenBank/DDBJ databases">
        <authorList>
            <person name="Dougan E. K."/>
            <person name="Rhodes N."/>
            <person name="Thang M."/>
            <person name="Chan C."/>
        </authorList>
    </citation>
    <scope>NUCLEOTIDE SEQUENCE</scope>
</reference>
<dbReference type="PANTHER" id="PTHR42715:SF10">
    <property type="entry name" value="BETA-GLUCOSIDASE"/>
    <property type="match status" value="1"/>
</dbReference>
<gene>
    <name evidence="9" type="primary">RE1</name>
    <name evidence="9" type="ORF">SNAT2548_LOCUS32035</name>
</gene>
<evidence type="ECO:0000259" key="7">
    <source>
        <dbReference type="Pfam" id="PF01915"/>
    </source>
</evidence>
<dbReference type="GO" id="GO:0009251">
    <property type="term" value="P:glucan catabolic process"/>
    <property type="evidence" value="ECO:0007669"/>
    <property type="project" value="TreeGrafter"/>
</dbReference>
<dbReference type="AlphaFoldDB" id="A0A812U8L9"/>
<accession>A0A812U8L9</accession>
<keyword evidence="4" id="KW-0378">Hydrolase</keyword>
<feature type="domain" description="Reverse transcriptase Ty1/copia-type" evidence="8">
    <location>
        <begin position="664"/>
        <end position="862"/>
    </location>
</feature>
<dbReference type="EMBL" id="CAJNDS010002689">
    <property type="protein sequence ID" value="CAE7565619.1"/>
    <property type="molecule type" value="Genomic_DNA"/>
</dbReference>
<organism evidence="9 10">
    <name type="scientific">Symbiodinium natans</name>
    <dbReference type="NCBI Taxonomy" id="878477"/>
    <lineage>
        <taxon>Eukaryota</taxon>
        <taxon>Sar</taxon>
        <taxon>Alveolata</taxon>
        <taxon>Dinophyceae</taxon>
        <taxon>Suessiales</taxon>
        <taxon>Symbiodiniaceae</taxon>
        <taxon>Symbiodinium</taxon>
    </lineage>
</organism>
<keyword evidence="10" id="KW-1185">Reference proteome</keyword>
<evidence type="ECO:0000256" key="1">
    <source>
        <dbReference type="ARBA" id="ARBA00000448"/>
    </source>
</evidence>
<dbReference type="InterPro" id="IPR050288">
    <property type="entry name" value="Cellulose_deg_GH3"/>
</dbReference>
<dbReference type="SUPFAM" id="SSF52279">
    <property type="entry name" value="Beta-D-glucan exohydrolase, C-terminal domain"/>
    <property type="match status" value="1"/>
</dbReference>
<evidence type="ECO:0000256" key="2">
    <source>
        <dbReference type="ARBA" id="ARBA00005336"/>
    </source>
</evidence>
<comment type="similarity">
    <text evidence="2">Belongs to the glycosyl hydrolase 3 family.</text>
</comment>
<dbReference type="Gene3D" id="3.40.50.1700">
    <property type="entry name" value="Glycoside hydrolase family 3 C-terminal domain"/>
    <property type="match status" value="1"/>
</dbReference>
<dbReference type="InterPro" id="IPR013103">
    <property type="entry name" value="RVT_2"/>
</dbReference>
<evidence type="ECO:0000256" key="3">
    <source>
        <dbReference type="ARBA" id="ARBA00012744"/>
    </source>
</evidence>
<dbReference type="Pfam" id="PF07727">
    <property type="entry name" value="RVT_2"/>
    <property type="match status" value="1"/>
</dbReference>
<dbReference type="EC" id="3.2.1.21" evidence="3"/>
<dbReference type="Pfam" id="PF01915">
    <property type="entry name" value="Glyco_hydro_3_C"/>
    <property type="match status" value="1"/>
</dbReference>
<evidence type="ECO:0000256" key="4">
    <source>
        <dbReference type="ARBA" id="ARBA00022801"/>
    </source>
</evidence>
<keyword evidence="5" id="KW-0326">Glycosidase</keyword>
<dbReference type="InterPro" id="IPR002772">
    <property type="entry name" value="Glyco_hydro_3_C"/>
</dbReference>
<dbReference type="PANTHER" id="PTHR42715">
    <property type="entry name" value="BETA-GLUCOSIDASE"/>
    <property type="match status" value="1"/>
</dbReference>
<name>A0A812U8L9_9DINO</name>
<feature type="domain" description="Glycoside hydrolase family 3 C-terminal" evidence="7">
    <location>
        <begin position="1"/>
        <end position="37"/>
    </location>
</feature>
<proteinExistence type="inferred from homology"/>
<dbReference type="InterPro" id="IPR036881">
    <property type="entry name" value="Glyco_hydro_3_C_sf"/>
</dbReference>
<protein>
    <recommendedName>
        <fullName evidence="3">beta-glucosidase</fullName>
        <ecNumber evidence="3">3.2.1.21</ecNumber>
    </recommendedName>
</protein>
<evidence type="ECO:0000256" key="5">
    <source>
        <dbReference type="ARBA" id="ARBA00023295"/>
    </source>
</evidence>
<sequence>MPGQQAGNAIADVLFGSVNPSGKLPLTFPNSDNETQFSPAQYPGIPDPKAPAYAYYTVLRSASVGIHDRYSSLDIQDDFRGGFQDAVSGARKLSLPHVRCCEAAGKSVTFVIKNTGTRPGAEASACMLVNVGIVQLEVAQLYLEFPPSAGEPFQLKGFFVLQLEGHAFIVLLANGCGCNSKHDRWKGDAGPLILGSFCLRAPTSLRIEPIQKATDSYALSWNHEMLDSCSRQQLAGISNSIAKKEDGYGSQVGSMAGGALHRRKQIMCSPGKDMSNGRKIGGWTWQPNARLLIKLAKEQKEDQRESDLGSSRSKELEPLEHLRIFTALTDFYKDFRRTTGQEFIAYDMEFRTHFKRLEEIGAKIDGLNQAYWFLEKAGLSADLRKQVVAAAGGEYVYEKLRKALMAIVPKVHATTEDDYEMPGEDECEAAKKRSEIEKARGFSRNKSQQEREARVKQMKAKMPCSACKAHGKTAYGHWRSDPECPYHKAHKDKKSPQWCRKSFLIVIVMTRHWLQEGKQSSWPQEHRTVAGQKWMTRHLKHLRRLGEDAYIIDEDAPLLLSKTALKALGAVMTRKEACQDDVPQNMKRRKKRQNEYQVHAVYQQKTKSQNKLKRMMEKEIPYNQIPQNQKGLYREAEEKEWQSWLDYDSCEILSLEESAKVEKDRPERILPSRYVFRNKNAGLKDGNGEDLPVKAKARLCIQGHPCPDSKTGQVQVDSPMVERVSTMIFLHLVTSMQWFQDWYIGDISNALLQGAPLTGKPDVFTRQPKQGLRGLQEGQLLKLLKPVYGRPDAPRAWYDELSRVLEEEIGSKRCQVDPAMFALRDSRGVLQALMIVRVDDLMIAHNGSAEGERAIQRLRGRFSFGARMKVCEQSSGVSYCGKEIKVVQRDDETCVVLNQNAFVDGRLQPMKIDPIRSKQMDLPATSAEVTDYRSVVGSLQWLVTQTRPDLAFECNQLQKRIADLRVRDLHRANKAVREASRSRLELLFRPLGHDAEIVAYHDAGLCSSLGVELDERQSEDLLQNGTEKRLIYSQKGACVGFVKKGSTERHDRVHCNLIDWKSATNSRVIESSFAAETHAAIMGHNMSRFAQVLLSEIKYGSDVISAVEDDGWQDLCPVTMVTDCKSIYDTVRKDGQRVGEKGSIVHAVLLRQLLTTRGDSGKAQLMWVPTRCQLADGLTKASRGGDIREQLSLGLLVHEKAVKRGKTSTGQRDGHSSVKDGVAS</sequence>
<comment type="catalytic activity">
    <reaction evidence="1">
        <text>Hydrolysis of terminal, non-reducing beta-D-glucosyl residues with release of beta-D-glucose.</text>
        <dbReference type="EC" id="3.2.1.21"/>
    </reaction>
</comment>
<dbReference type="GO" id="GO:0008422">
    <property type="term" value="F:beta-glucosidase activity"/>
    <property type="evidence" value="ECO:0007669"/>
    <property type="project" value="UniProtKB-EC"/>
</dbReference>
<dbReference type="Proteomes" id="UP000604046">
    <property type="component" value="Unassembled WGS sequence"/>
</dbReference>
<evidence type="ECO:0000313" key="10">
    <source>
        <dbReference type="Proteomes" id="UP000604046"/>
    </source>
</evidence>
<dbReference type="OrthoDB" id="418350at2759"/>
<evidence type="ECO:0000313" key="9">
    <source>
        <dbReference type="EMBL" id="CAE7565619.1"/>
    </source>
</evidence>
<comment type="caution">
    <text evidence="9">The sequence shown here is derived from an EMBL/GenBank/DDBJ whole genome shotgun (WGS) entry which is preliminary data.</text>
</comment>
<feature type="region of interest" description="Disordered" evidence="6">
    <location>
        <begin position="1203"/>
        <end position="1224"/>
    </location>
</feature>
<evidence type="ECO:0000259" key="8">
    <source>
        <dbReference type="Pfam" id="PF07727"/>
    </source>
</evidence>